<keyword evidence="1" id="KW-1133">Transmembrane helix</keyword>
<evidence type="ECO:0000313" key="3">
    <source>
        <dbReference type="Proteomes" id="UP001634393"/>
    </source>
</evidence>
<gene>
    <name evidence="2" type="ORF">ACJIZ3_017319</name>
</gene>
<sequence length="128" mass="15246">MEKKININVEAAMDLVTAYPLALCHIYFTNPWEKRKEHILQYQLHFFTFPLILFSCSHSTFVFCILNIFHTDLDLELNFRSIAGQIHFTDLLTTALEKIFETRSYFKIYPWYLLTQDCISNFLPVQEI</sequence>
<evidence type="ECO:0000256" key="1">
    <source>
        <dbReference type="SAM" id="Phobius"/>
    </source>
</evidence>
<organism evidence="2 3">
    <name type="scientific">Penstemon smallii</name>
    <dbReference type="NCBI Taxonomy" id="265156"/>
    <lineage>
        <taxon>Eukaryota</taxon>
        <taxon>Viridiplantae</taxon>
        <taxon>Streptophyta</taxon>
        <taxon>Embryophyta</taxon>
        <taxon>Tracheophyta</taxon>
        <taxon>Spermatophyta</taxon>
        <taxon>Magnoliopsida</taxon>
        <taxon>eudicotyledons</taxon>
        <taxon>Gunneridae</taxon>
        <taxon>Pentapetalae</taxon>
        <taxon>asterids</taxon>
        <taxon>lamiids</taxon>
        <taxon>Lamiales</taxon>
        <taxon>Plantaginaceae</taxon>
        <taxon>Cheloneae</taxon>
        <taxon>Penstemon</taxon>
    </lineage>
</organism>
<reference evidence="2 3" key="1">
    <citation type="submission" date="2024-12" db="EMBL/GenBank/DDBJ databases">
        <title>The unique morphological basis and parallel evolutionary history of personate flowers in Penstemon.</title>
        <authorList>
            <person name="Depatie T.H."/>
            <person name="Wessinger C.A."/>
        </authorList>
    </citation>
    <scope>NUCLEOTIDE SEQUENCE [LARGE SCALE GENOMIC DNA]</scope>
    <source>
        <strain evidence="2">WTNN_2</strain>
        <tissue evidence="2">Leaf</tissue>
    </source>
</reference>
<feature type="transmembrane region" description="Helical" evidence="1">
    <location>
        <begin position="44"/>
        <end position="69"/>
    </location>
</feature>
<keyword evidence="1" id="KW-0472">Membrane</keyword>
<accession>A0ABD3SWH8</accession>
<keyword evidence="3" id="KW-1185">Reference proteome</keyword>
<name>A0ABD3SWH8_9LAMI</name>
<comment type="caution">
    <text evidence="2">The sequence shown here is derived from an EMBL/GenBank/DDBJ whole genome shotgun (WGS) entry which is preliminary data.</text>
</comment>
<evidence type="ECO:0000313" key="2">
    <source>
        <dbReference type="EMBL" id="KAL3828517.1"/>
    </source>
</evidence>
<dbReference type="AlphaFoldDB" id="A0ABD3SWH8"/>
<protein>
    <submittedName>
        <fullName evidence="2">Uncharacterized protein</fullName>
    </submittedName>
</protein>
<proteinExistence type="predicted"/>
<dbReference type="Proteomes" id="UP001634393">
    <property type="component" value="Unassembled WGS sequence"/>
</dbReference>
<keyword evidence="1" id="KW-0812">Transmembrane</keyword>
<dbReference type="EMBL" id="JBJXBP010000005">
    <property type="protein sequence ID" value="KAL3828517.1"/>
    <property type="molecule type" value="Genomic_DNA"/>
</dbReference>